<evidence type="ECO:0000256" key="2">
    <source>
        <dbReference type="ARBA" id="ARBA00009226"/>
    </source>
</evidence>
<dbReference type="SUPFAM" id="SSF101801">
    <property type="entry name" value="Surface presentation of antigens (SPOA)"/>
    <property type="match status" value="1"/>
</dbReference>
<keyword evidence="10" id="KW-0282">Flagellum</keyword>
<dbReference type="InterPro" id="IPR001172">
    <property type="entry name" value="FliN_T3SS_HrcQb"/>
</dbReference>
<evidence type="ECO:0000256" key="5">
    <source>
        <dbReference type="ARBA" id="ARBA00022500"/>
    </source>
</evidence>
<feature type="domain" description="Flagellar motor switch protein FliN-like C-terminal" evidence="9">
    <location>
        <begin position="206"/>
        <end position="275"/>
    </location>
</feature>
<dbReference type="PANTHER" id="PTHR43484:SF1">
    <property type="entry name" value="FLAGELLAR MOTOR SWITCH PROTEIN FLIN"/>
    <property type="match status" value="1"/>
</dbReference>
<keyword evidence="4" id="KW-1003">Cell membrane</keyword>
<evidence type="ECO:0000256" key="8">
    <source>
        <dbReference type="ARBA" id="ARBA00025044"/>
    </source>
</evidence>
<dbReference type="SUPFAM" id="SSF103039">
    <property type="entry name" value="CheC-like"/>
    <property type="match status" value="1"/>
</dbReference>
<dbReference type="InterPro" id="IPR028976">
    <property type="entry name" value="CheC-like_sf"/>
</dbReference>
<dbReference type="InterPro" id="IPR051469">
    <property type="entry name" value="FliN/MopA/SpaO"/>
</dbReference>
<name>A0A7L5JN69_9BACT</name>
<dbReference type="Gene3D" id="2.30.330.10">
    <property type="entry name" value="SpoA-like"/>
    <property type="match status" value="1"/>
</dbReference>
<reference evidence="10 11" key="1">
    <citation type="submission" date="2020-05" db="EMBL/GenBank/DDBJ databases">
        <title>Complete genome sequencing of Campylobacter and Arcobacter type strains.</title>
        <authorList>
            <person name="Miller W.G."/>
            <person name="Yee E."/>
        </authorList>
    </citation>
    <scope>NUCLEOTIDE SEQUENCE [LARGE SCALE GENOMIC DNA]</scope>
    <source>
        <strain evidence="10 11">LMG 21996</strain>
    </source>
</reference>
<sequence>MASDLSNILKDELANTLEQLLGKKAKVDSVNSFDSLKFQGQQAILCEVKFDFKNDSSSIKFFIPTKTAANFEFLMLGGMGDLKENLDDETLDALNEIVSNICGSFCTVTNAQGFSDIGKVKFDIKNKEITEISLIPTTNSFELNVMLDGESNPLVISFSPEIASYFSQITGATKKTIVEEEPKIKAQTLAPTAHSSVQFVPKNLELLQSVKLKLSVRLGTKVVLLKDILRWDVGEIIELEQMVNEPLEVLVNGVKIGEGEAVIVEGKFGLKIKKIGNEELKFAQIGL</sequence>
<evidence type="ECO:0000256" key="6">
    <source>
        <dbReference type="ARBA" id="ARBA00022779"/>
    </source>
</evidence>
<dbReference type="Proteomes" id="UP000509513">
    <property type="component" value="Chromosome"/>
</dbReference>
<dbReference type="GO" id="GO:0009425">
    <property type="term" value="C:bacterial-type flagellum basal body"/>
    <property type="evidence" value="ECO:0007669"/>
    <property type="project" value="InterPro"/>
</dbReference>
<accession>A0A7L5JN69</accession>
<dbReference type="RefSeq" id="WP_024775507.1">
    <property type="nucleotide sequence ID" value="NZ_CP054051.1"/>
</dbReference>
<protein>
    <recommendedName>
        <fullName evidence="3">Flagellar motor switch protein FliN</fullName>
    </recommendedName>
</protein>
<evidence type="ECO:0000313" key="10">
    <source>
        <dbReference type="EMBL" id="QKJ26590.1"/>
    </source>
</evidence>
<dbReference type="GO" id="GO:0003774">
    <property type="term" value="F:cytoskeletal motor activity"/>
    <property type="evidence" value="ECO:0007669"/>
    <property type="project" value="InterPro"/>
</dbReference>
<keyword evidence="10" id="KW-0969">Cilium</keyword>
<dbReference type="KEGG" id="acib:ACBT_0636"/>
<evidence type="ECO:0000259" key="9">
    <source>
        <dbReference type="Pfam" id="PF01052"/>
    </source>
</evidence>
<dbReference type="PRINTS" id="PR00956">
    <property type="entry name" value="FLGMOTORFLIN"/>
</dbReference>
<evidence type="ECO:0000256" key="7">
    <source>
        <dbReference type="ARBA" id="ARBA00023136"/>
    </source>
</evidence>
<keyword evidence="7" id="KW-0472">Membrane</keyword>
<evidence type="ECO:0000256" key="4">
    <source>
        <dbReference type="ARBA" id="ARBA00022475"/>
    </source>
</evidence>
<keyword evidence="6" id="KW-0283">Flagellar rotation</keyword>
<keyword evidence="5" id="KW-0145">Chemotaxis</keyword>
<organism evidence="10 11">
    <name type="scientific">Aliarcobacter cibarius</name>
    <dbReference type="NCBI Taxonomy" id="255507"/>
    <lineage>
        <taxon>Bacteria</taxon>
        <taxon>Pseudomonadati</taxon>
        <taxon>Campylobacterota</taxon>
        <taxon>Epsilonproteobacteria</taxon>
        <taxon>Campylobacterales</taxon>
        <taxon>Arcobacteraceae</taxon>
        <taxon>Aliarcobacter</taxon>
    </lineage>
</organism>
<evidence type="ECO:0000313" key="11">
    <source>
        <dbReference type="Proteomes" id="UP000509513"/>
    </source>
</evidence>
<evidence type="ECO:0000256" key="3">
    <source>
        <dbReference type="ARBA" id="ARBA00021897"/>
    </source>
</evidence>
<evidence type="ECO:0000256" key="1">
    <source>
        <dbReference type="ARBA" id="ARBA00004413"/>
    </source>
</evidence>
<dbReference type="Gene3D" id="3.40.1550.10">
    <property type="entry name" value="CheC-like"/>
    <property type="match status" value="1"/>
</dbReference>
<keyword evidence="10" id="KW-0966">Cell projection</keyword>
<proteinExistence type="inferred from homology"/>
<dbReference type="EMBL" id="CP054051">
    <property type="protein sequence ID" value="QKJ26590.1"/>
    <property type="molecule type" value="Genomic_DNA"/>
</dbReference>
<dbReference type="Pfam" id="PF01052">
    <property type="entry name" value="FliMN_C"/>
    <property type="match status" value="1"/>
</dbReference>
<comment type="similarity">
    <text evidence="2">Belongs to the FliN/MopA/SpaO family.</text>
</comment>
<comment type="subcellular location">
    <subcellularLocation>
        <location evidence="1">Cell membrane</location>
        <topology evidence="1">Peripheral membrane protein</topology>
        <orientation evidence="1">Cytoplasmic side</orientation>
    </subcellularLocation>
</comment>
<dbReference type="InterPro" id="IPR001543">
    <property type="entry name" value="FliN-like_C"/>
</dbReference>
<dbReference type="GO" id="GO:0006935">
    <property type="term" value="P:chemotaxis"/>
    <property type="evidence" value="ECO:0007669"/>
    <property type="project" value="UniProtKB-KW"/>
</dbReference>
<comment type="function">
    <text evidence="8">FliM is one of three proteins (FliG, FliN, FliM) that forms the rotor-mounted switch complex (C ring), located at the base of the basal body. This complex interacts with the CheY and CheZ chemotaxis proteins, in addition to contacting components of the motor that determine the direction of flagellar rotation.</text>
</comment>
<dbReference type="GO" id="GO:0005886">
    <property type="term" value="C:plasma membrane"/>
    <property type="evidence" value="ECO:0007669"/>
    <property type="project" value="UniProtKB-SubCell"/>
</dbReference>
<gene>
    <name evidence="10" type="primary">fliY</name>
    <name evidence="10" type="ORF">ACBT_0636</name>
</gene>
<dbReference type="GO" id="GO:0071973">
    <property type="term" value="P:bacterial-type flagellum-dependent cell motility"/>
    <property type="evidence" value="ECO:0007669"/>
    <property type="project" value="InterPro"/>
</dbReference>
<dbReference type="InterPro" id="IPR036429">
    <property type="entry name" value="SpoA-like_sf"/>
</dbReference>
<dbReference type="AlphaFoldDB" id="A0A7L5JN69"/>
<dbReference type="PANTHER" id="PTHR43484">
    <property type="match status" value="1"/>
</dbReference>